<accession>J5K9V4</accession>
<reference evidence="9 10" key="1">
    <citation type="journal article" date="2012" name="ISME J.">
        <title>Genomic insights to SAR86, an abundant and uncultivated marine bacterial lineage.</title>
        <authorList>
            <person name="Dupont C.L."/>
            <person name="Rusch D.B."/>
            <person name="Yooseph S."/>
            <person name="Lombardo M.J."/>
            <person name="Richter R.A."/>
            <person name="Valas R."/>
            <person name="Novotny M."/>
            <person name="Yee-Greenbaum J."/>
            <person name="Selengut J.D."/>
            <person name="Haft D.H."/>
            <person name="Halpern A.L."/>
            <person name="Lasken R.S."/>
            <person name="Nealson K."/>
            <person name="Friedman R."/>
            <person name="Venter J.C."/>
        </authorList>
    </citation>
    <scope>NUCLEOTIDE SEQUENCE [LARGE SCALE GENOMIC DNA]</scope>
</reference>
<evidence type="ECO:0000256" key="2">
    <source>
        <dbReference type="ARBA" id="ARBA00022694"/>
    </source>
</evidence>
<dbReference type="PANTHER" id="PTHR11142">
    <property type="entry name" value="PSEUDOURIDYLATE SYNTHASE"/>
    <property type="match status" value="1"/>
</dbReference>
<dbReference type="HAMAP" id="MF_00171">
    <property type="entry name" value="TruA"/>
    <property type="match status" value="1"/>
</dbReference>
<gene>
    <name evidence="4 9" type="primary">truA</name>
    <name evidence="9" type="ORF">NT01SARS_0771</name>
</gene>
<feature type="active site" description="Nucleophile" evidence="4 5">
    <location>
        <position position="51"/>
    </location>
</feature>
<organism evidence="9 10">
    <name type="scientific">SAR86 cluster bacterium SAR86A</name>
    <dbReference type="NCBI Taxonomy" id="1123866"/>
    <lineage>
        <taxon>Bacteria</taxon>
        <taxon>Pseudomonadati</taxon>
        <taxon>Pseudomonadota</taxon>
        <taxon>Gammaproteobacteria</taxon>
        <taxon>SAR86 cluster</taxon>
    </lineage>
</organism>
<proteinExistence type="inferred from homology"/>
<dbReference type="SUPFAM" id="SSF55120">
    <property type="entry name" value="Pseudouridine synthase"/>
    <property type="match status" value="1"/>
</dbReference>
<feature type="binding site" evidence="4 6">
    <location>
        <position position="109"/>
    </location>
    <ligand>
        <name>substrate</name>
    </ligand>
</feature>
<dbReference type="InterPro" id="IPR020103">
    <property type="entry name" value="PsdUridine_synth_cat_dom_sf"/>
</dbReference>
<comment type="subunit">
    <text evidence="4">Homodimer.</text>
</comment>
<keyword evidence="3 4" id="KW-0413">Isomerase</keyword>
<evidence type="ECO:0000256" key="5">
    <source>
        <dbReference type="PIRSR" id="PIRSR001430-1"/>
    </source>
</evidence>
<comment type="similarity">
    <text evidence="1 4 7">Belongs to the tRNA pseudouridine synthase TruA family.</text>
</comment>
<dbReference type="NCBIfam" id="TIGR00071">
    <property type="entry name" value="hisT_truA"/>
    <property type="match status" value="1"/>
</dbReference>
<sequence>MRLAATLEYDGTEFSGFQRQNNAETIQEHLEVSLKKITNENITINYSGRTDAGVHAISQVFDFKTNIERDEINWIKGINSNLPKSISVKEICSVQDDFNSRFSAIERTYSYVIYNSKEKPLFFNDFCCWVTNNLDIKKMNDQLAMFIGENDFSSFRSINCNSKNPVKTMQDVNLKQHNKFIILSFTANAFLQNMVRIMVGTLIDISKNENPLSVKEILEKRDRSFAGRTAPAKGLFFLGPKYNENIDINTYEKDLLNRLKT</sequence>
<evidence type="ECO:0000256" key="6">
    <source>
        <dbReference type="PIRSR" id="PIRSR001430-2"/>
    </source>
</evidence>
<dbReference type="InterPro" id="IPR020094">
    <property type="entry name" value="TruA/RsuA/RluB/E/F_N"/>
</dbReference>
<dbReference type="PANTHER" id="PTHR11142:SF0">
    <property type="entry name" value="TRNA PSEUDOURIDINE SYNTHASE-LIKE 1"/>
    <property type="match status" value="1"/>
</dbReference>
<evidence type="ECO:0000313" key="9">
    <source>
        <dbReference type="EMBL" id="EJP72273.1"/>
    </source>
</evidence>
<dbReference type="Proteomes" id="UP000010305">
    <property type="component" value="Unassembled WGS sequence"/>
</dbReference>
<dbReference type="AlphaFoldDB" id="J5K9V4"/>
<comment type="function">
    <text evidence="4">Formation of pseudouridine at positions 38, 39 and 40 in the anticodon stem and loop of transfer RNAs.</text>
</comment>
<protein>
    <recommendedName>
        <fullName evidence="4">tRNA pseudouridine synthase A</fullName>
        <ecNumber evidence="4">5.4.99.12</ecNumber>
    </recommendedName>
    <alternativeName>
        <fullName evidence="4">tRNA pseudouridine(38-40) synthase</fullName>
    </alternativeName>
    <alternativeName>
        <fullName evidence="4">tRNA pseudouridylate synthase I</fullName>
    </alternativeName>
    <alternativeName>
        <fullName evidence="4">tRNA-uridine isomerase I</fullName>
    </alternativeName>
</protein>
<dbReference type="FunFam" id="3.30.70.580:FF:000001">
    <property type="entry name" value="tRNA pseudouridine synthase A"/>
    <property type="match status" value="1"/>
</dbReference>
<dbReference type="GO" id="GO:0003723">
    <property type="term" value="F:RNA binding"/>
    <property type="evidence" value="ECO:0007669"/>
    <property type="project" value="InterPro"/>
</dbReference>
<dbReference type="CDD" id="cd02570">
    <property type="entry name" value="PseudoU_synth_EcTruA"/>
    <property type="match status" value="1"/>
</dbReference>
<dbReference type="Gene3D" id="3.30.70.660">
    <property type="entry name" value="Pseudouridine synthase I, catalytic domain, C-terminal subdomain"/>
    <property type="match status" value="1"/>
</dbReference>
<dbReference type="STRING" id="1123866.NT01SARS_0771"/>
<name>J5K9V4_9GAMM</name>
<dbReference type="GO" id="GO:0031119">
    <property type="term" value="P:tRNA pseudouridine synthesis"/>
    <property type="evidence" value="ECO:0007669"/>
    <property type="project" value="UniProtKB-UniRule"/>
</dbReference>
<dbReference type="EMBL" id="JH611156">
    <property type="protein sequence ID" value="EJP72273.1"/>
    <property type="molecule type" value="Genomic_DNA"/>
</dbReference>
<feature type="domain" description="Pseudouridine synthase I TruA alpha/beta" evidence="8">
    <location>
        <begin position="145"/>
        <end position="243"/>
    </location>
</feature>
<dbReference type="HOGENOM" id="CLU_014673_0_1_6"/>
<dbReference type="GO" id="GO:0160147">
    <property type="term" value="F:tRNA pseudouridine(38-40) synthase activity"/>
    <property type="evidence" value="ECO:0007669"/>
    <property type="project" value="UniProtKB-EC"/>
</dbReference>
<dbReference type="Pfam" id="PF01416">
    <property type="entry name" value="PseudoU_synth_1"/>
    <property type="match status" value="2"/>
</dbReference>
<evidence type="ECO:0000256" key="3">
    <source>
        <dbReference type="ARBA" id="ARBA00023235"/>
    </source>
</evidence>
<evidence type="ECO:0000256" key="1">
    <source>
        <dbReference type="ARBA" id="ARBA00009375"/>
    </source>
</evidence>
<evidence type="ECO:0000313" key="10">
    <source>
        <dbReference type="Proteomes" id="UP000010305"/>
    </source>
</evidence>
<dbReference type="InterPro" id="IPR020095">
    <property type="entry name" value="PsdUridine_synth_TruA_C"/>
</dbReference>
<dbReference type="InterPro" id="IPR001406">
    <property type="entry name" value="PsdUridine_synth_TruA"/>
</dbReference>
<evidence type="ECO:0000256" key="7">
    <source>
        <dbReference type="RuleBase" id="RU003792"/>
    </source>
</evidence>
<evidence type="ECO:0000259" key="8">
    <source>
        <dbReference type="Pfam" id="PF01416"/>
    </source>
</evidence>
<comment type="caution">
    <text evidence="4">Lacks conserved residue(s) required for the propagation of feature annotation.</text>
</comment>
<evidence type="ECO:0000256" key="4">
    <source>
        <dbReference type="HAMAP-Rule" id="MF_00171"/>
    </source>
</evidence>
<dbReference type="EC" id="5.4.99.12" evidence="4"/>
<dbReference type="PIRSF" id="PIRSF001430">
    <property type="entry name" value="tRNA_psdUrid_synth"/>
    <property type="match status" value="1"/>
</dbReference>
<dbReference type="InterPro" id="IPR020097">
    <property type="entry name" value="PsdUridine_synth_TruA_a/b_dom"/>
</dbReference>
<keyword evidence="2 4" id="KW-0819">tRNA processing</keyword>
<feature type="domain" description="Pseudouridine synthase I TruA alpha/beta" evidence="8">
    <location>
        <begin position="7"/>
        <end position="102"/>
    </location>
</feature>
<comment type="catalytic activity">
    <reaction evidence="4 7">
        <text>uridine(38/39/40) in tRNA = pseudouridine(38/39/40) in tRNA</text>
        <dbReference type="Rhea" id="RHEA:22376"/>
        <dbReference type="Rhea" id="RHEA-COMP:10085"/>
        <dbReference type="Rhea" id="RHEA-COMP:10087"/>
        <dbReference type="ChEBI" id="CHEBI:65314"/>
        <dbReference type="ChEBI" id="CHEBI:65315"/>
        <dbReference type="EC" id="5.4.99.12"/>
    </reaction>
</comment>
<dbReference type="Gene3D" id="3.30.70.580">
    <property type="entry name" value="Pseudouridine synthase I, catalytic domain, N-terminal subdomain"/>
    <property type="match status" value="1"/>
</dbReference>